<evidence type="ECO:0008006" key="3">
    <source>
        <dbReference type="Google" id="ProtNLM"/>
    </source>
</evidence>
<name>A0A426DE18_9FIRM</name>
<comment type="caution">
    <text evidence="1">The sequence shown here is derived from an EMBL/GenBank/DDBJ whole genome shotgun (WGS) entry which is preliminary data.</text>
</comment>
<dbReference type="Proteomes" id="UP000274920">
    <property type="component" value="Unassembled WGS sequence"/>
</dbReference>
<sequence>MRIHLETEAKLHIQDMVRRGDLELVASFALTYENAKNRFAHKREAISKYMEANASYYVGKEKDKEVAKIAENIKLTGIKDMDAFHIACAIFSESDFFITTDDRVLKYKSEKIEIVTPGEFIRRMEEKDDE</sequence>
<evidence type="ECO:0000313" key="1">
    <source>
        <dbReference type="EMBL" id="RRK30978.1"/>
    </source>
</evidence>
<reference evidence="1" key="1">
    <citation type="submission" date="2018-10" db="EMBL/GenBank/DDBJ databases">
        <title>Schaedlerella arabinophila gen. nov. sp. nov., isolated from the mouse intestinal tract and comparative analysis with the genome of the closely related altered Schaedler flora strain ASF502.</title>
        <authorList>
            <person name="Miyake S."/>
            <person name="Soh M."/>
            <person name="Seedorf H."/>
        </authorList>
    </citation>
    <scope>NUCLEOTIDE SEQUENCE [LARGE SCALE GENOMIC DNA]</scope>
    <source>
        <strain evidence="1">DSM 106076</strain>
    </source>
</reference>
<dbReference type="SUPFAM" id="SSF88723">
    <property type="entry name" value="PIN domain-like"/>
    <property type="match status" value="1"/>
</dbReference>
<protein>
    <recommendedName>
        <fullName evidence="3">PIN domain-containing protein</fullName>
    </recommendedName>
</protein>
<dbReference type="EMBL" id="RHJS01000002">
    <property type="protein sequence ID" value="RRK30978.1"/>
    <property type="molecule type" value="Genomic_DNA"/>
</dbReference>
<organism evidence="1 2">
    <name type="scientific">Schaedlerella arabinosiphila</name>
    <dbReference type="NCBI Taxonomy" id="2044587"/>
    <lineage>
        <taxon>Bacteria</taxon>
        <taxon>Bacillati</taxon>
        <taxon>Bacillota</taxon>
        <taxon>Clostridia</taxon>
        <taxon>Lachnospirales</taxon>
        <taxon>Lachnospiraceae</taxon>
        <taxon>Schaedlerella</taxon>
    </lineage>
</organism>
<dbReference type="AlphaFoldDB" id="A0A426DE18"/>
<gene>
    <name evidence="1" type="ORF">EBB54_06045</name>
</gene>
<proteinExistence type="predicted"/>
<accession>A0A426DE18</accession>
<keyword evidence="2" id="KW-1185">Reference proteome</keyword>
<dbReference type="InterPro" id="IPR029060">
    <property type="entry name" value="PIN-like_dom_sf"/>
</dbReference>
<dbReference type="RefSeq" id="WP_044984963.1">
    <property type="nucleotide sequence ID" value="NZ_RHJS01000002.1"/>
</dbReference>
<evidence type="ECO:0000313" key="2">
    <source>
        <dbReference type="Proteomes" id="UP000274920"/>
    </source>
</evidence>